<evidence type="ECO:0000256" key="4">
    <source>
        <dbReference type="ARBA" id="ARBA00022989"/>
    </source>
</evidence>
<dbReference type="PANTHER" id="PTHR10796:SF94">
    <property type="entry name" value="SSD DOMAIN-CONTAINING PROTEIN"/>
    <property type="match status" value="1"/>
</dbReference>
<dbReference type="Pfam" id="PF02460">
    <property type="entry name" value="Patched"/>
    <property type="match status" value="1"/>
</dbReference>
<comment type="caution">
    <text evidence="10">The sequence shown here is derived from an EMBL/GenBank/DDBJ whole genome shotgun (WGS) entry which is preliminary data.</text>
</comment>
<feature type="transmembrane region" description="Helical" evidence="8">
    <location>
        <begin position="609"/>
        <end position="629"/>
    </location>
</feature>
<feature type="transmembrane region" description="Helical" evidence="8">
    <location>
        <begin position="720"/>
        <end position="741"/>
    </location>
</feature>
<keyword evidence="5 8" id="KW-0472">Membrane</keyword>
<keyword evidence="11" id="KW-1185">Reference proteome</keyword>
<comment type="subcellular location">
    <subcellularLocation>
        <location evidence="1">Membrane</location>
        <topology evidence="1">Multi-pass membrane protein</topology>
    </subcellularLocation>
</comment>
<dbReference type="OMA" id="HSILANM"/>
<evidence type="ECO:0000256" key="1">
    <source>
        <dbReference type="ARBA" id="ARBA00004141"/>
    </source>
</evidence>
<sequence length="773" mass="87450">ILTEDKMHHLLSEMGYFIGRHPKSILLTTFLATAPILSFFVWFPVIIEADMRRGFAHKNGASLREFERFANFFNVSMYDFEIFTALITSKEGHLVPLKLSAEVCDDVSRLDEYVRSFSVNSTEYGFIDLNEFRVKKSNRNHAFQAFKLAYGLQNALAPDFDKSIVLSYPNSLIYGYTLDLRGNIFAAEVNNQFQEQGLATAIESVHTIALFYFVNAPGYMGKKRLQQWEISLLEQSEQHNFSEYFNFYLYGDQSGVDDAFLLLHHWRKNAVIADPAERMRRVICEIGPSMTITSLTNALAFGVGAFSPTKIMSLFCVCTAMAMWLDYVFELSVFAPCLLLTSRWEKKTNEVEYRSEVHTLWWRYAKFVLSKWGRVCTLGIIVVLYVGTFFGLQKMETAFDESKTFPATSPLKYTLDVFDVIFEQCEKVSFVVNSPPNFTDPSHLANFIGMIESLEARPDANGRQGTQFWLFSYIEYCRNELGIEMSLNGTNGSISLDYLDEFANSYIVADQNIVHYHLDERGQAVVDSFILVLTFNGTAAWSQRAQFLSEIREFLLDYTEYNITLFNIDSTFLDIITTVKKEMAKTVLITLCCMAFVCFAFTPDILNTSIATLSILSISCTLLGMLSWWNLDMDPITMVNVLMAIGFSVDFSAHTCYHFHNYARSQRPVPPHVNPKLVKLADIFHAVGNPLMEAGASTVICMLPLFTIDSYVIQAFAKTVCLVGALGILHGLFILPSILSLELGCKLCKRSKRSDGTAVPSSEGIAKESVPMM</sequence>
<proteinExistence type="inferred from homology"/>
<evidence type="ECO:0000256" key="7">
    <source>
        <dbReference type="SAM" id="MobiDB-lite"/>
    </source>
</evidence>
<evidence type="ECO:0000313" key="11">
    <source>
        <dbReference type="Proteomes" id="UP000031036"/>
    </source>
</evidence>
<evidence type="ECO:0000256" key="3">
    <source>
        <dbReference type="ARBA" id="ARBA00022692"/>
    </source>
</evidence>
<keyword evidence="6" id="KW-0325">Glycoprotein</keyword>
<dbReference type="PANTHER" id="PTHR10796">
    <property type="entry name" value="PATCHED-RELATED"/>
    <property type="match status" value="1"/>
</dbReference>
<feature type="domain" description="SSD" evidence="9">
    <location>
        <begin position="242"/>
        <end position="340"/>
    </location>
</feature>
<dbReference type="GO" id="GO:0030659">
    <property type="term" value="C:cytoplasmic vesicle membrane"/>
    <property type="evidence" value="ECO:0007669"/>
    <property type="project" value="TreeGrafter"/>
</dbReference>
<dbReference type="GO" id="GO:0018996">
    <property type="term" value="P:molting cycle, collagen and cuticulin-based cuticle"/>
    <property type="evidence" value="ECO:0007669"/>
    <property type="project" value="TreeGrafter"/>
</dbReference>
<feature type="non-terminal residue" evidence="10">
    <location>
        <position position="1"/>
    </location>
</feature>
<dbReference type="Gene3D" id="1.20.1640.10">
    <property type="entry name" value="Multidrug efflux transporter AcrB transmembrane domain"/>
    <property type="match status" value="2"/>
</dbReference>
<feature type="transmembrane region" description="Helical" evidence="8">
    <location>
        <begin position="372"/>
        <end position="392"/>
    </location>
</feature>
<dbReference type="SUPFAM" id="SSF82866">
    <property type="entry name" value="Multidrug efflux transporter AcrB transmembrane domain"/>
    <property type="match status" value="2"/>
</dbReference>
<evidence type="ECO:0000313" key="10">
    <source>
        <dbReference type="EMBL" id="KHN85560.1"/>
    </source>
</evidence>
<dbReference type="InterPro" id="IPR000731">
    <property type="entry name" value="SSD"/>
</dbReference>
<evidence type="ECO:0000259" key="9">
    <source>
        <dbReference type="PROSITE" id="PS50156"/>
    </source>
</evidence>
<feature type="transmembrane region" description="Helical" evidence="8">
    <location>
        <begin position="586"/>
        <end position="603"/>
    </location>
</feature>
<feature type="transmembrane region" description="Helical" evidence="8">
    <location>
        <begin position="25"/>
        <end position="47"/>
    </location>
</feature>
<keyword evidence="4 8" id="KW-1133">Transmembrane helix</keyword>
<feature type="region of interest" description="Disordered" evidence="7">
    <location>
        <begin position="752"/>
        <end position="773"/>
    </location>
</feature>
<dbReference type="InterPro" id="IPR051697">
    <property type="entry name" value="Patched_domain-protein"/>
</dbReference>
<evidence type="ECO:0000256" key="6">
    <source>
        <dbReference type="ARBA" id="ARBA00023180"/>
    </source>
</evidence>
<accession>A0A0B2VX66</accession>
<dbReference type="AlphaFoldDB" id="A0A0B2VX66"/>
<protein>
    <submittedName>
        <fullName evidence="10">Patched domain-containing protein 3</fullName>
    </submittedName>
</protein>
<evidence type="ECO:0000256" key="2">
    <source>
        <dbReference type="ARBA" id="ARBA00005585"/>
    </source>
</evidence>
<name>A0A0B2VX66_TOXCA</name>
<dbReference type="Proteomes" id="UP000031036">
    <property type="component" value="Unassembled WGS sequence"/>
</dbReference>
<dbReference type="InterPro" id="IPR003392">
    <property type="entry name" value="PTHD_SSD"/>
</dbReference>
<dbReference type="EMBL" id="JPKZ01000758">
    <property type="protein sequence ID" value="KHN85560.1"/>
    <property type="molecule type" value="Genomic_DNA"/>
</dbReference>
<dbReference type="GO" id="GO:0006897">
    <property type="term" value="P:endocytosis"/>
    <property type="evidence" value="ECO:0007669"/>
    <property type="project" value="TreeGrafter"/>
</dbReference>
<comment type="similarity">
    <text evidence="2">Belongs to the patched family.</text>
</comment>
<dbReference type="OrthoDB" id="6510177at2759"/>
<organism evidence="10 11">
    <name type="scientific">Toxocara canis</name>
    <name type="common">Canine roundworm</name>
    <dbReference type="NCBI Taxonomy" id="6265"/>
    <lineage>
        <taxon>Eukaryota</taxon>
        <taxon>Metazoa</taxon>
        <taxon>Ecdysozoa</taxon>
        <taxon>Nematoda</taxon>
        <taxon>Chromadorea</taxon>
        <taxon>Rhabditida</taxon>
        <taxon>Spirurina</taxon>
        <taxon>Ascaridomorpha</taxon>
        <taxon>Ascaridoidea</taxon>
        <taxon>Toxocaridae</taxon>
        <taxon>Toxocara</taxon>
    </lineage>
</organism>
<feature type="transmembrane region" description="Helical" evidence="8">
    <location>
        <begin position="694"/>
        <end position="713"/>
    </location>
</feature>
<evidence type="ECO:0000256" key="8">
    <source>
        <dbReference type="SAM" id="Phobius"/>
    </source>
</evidence>
<dbReference type="GO" id="GO:0005886">
    <property type="term" value="C:plasma membrane"/>
    <property type="evidence" value="ECO:0007669"/>
    <property type="project" value="TreeGrafter"/>
</dbReference>
<keyword evidence="3 8" id="KW-0812">Transmembrane</keyword>
<reference evidence="10 11" key="1">
    <citation type="submission" date="2014-11" db="EMBL/GenBank/DDBJ databases">
        <title>Genetic blueprint of the zoonotic pathogen Toxocara canis.</title>
        <authorList>
            <person name="Zhu X.-Q."/>
            <person name="Korhonen P.K."/>
            <person name="Cai H."/>
            <person name="Young N.D."/>
            <person name="Nejsum P."/>
            <person name="von Samson-Himmelstjerna G."/>
            <person name="Boag P.R."/>
            <person name="Tan P."/>
            <person name="Li Q."/>
            <person name="Min J."/>
            <person name="Yang Y."/>
            <person name="Wang X."/>
            <person name="Fang X."/>
            <person name="Hall R.S."/>
            <person name="Hofmann A."/>
            <person name="Sternberg P.W."/>
            <person name="Jex A.R."/>
            <person name="Gasser R.B."/>
        </authorList>
    </citation>
    <scope>NUCLEOTIDE SEQUENCE [LARGE SCALE GENOMIC DNA]</scope>
    <source>
        <strain evidence="10">PN_DK_2014</strain>
    </source>
</reference>
<gene>
    <name evidence="10" type="primary">Ptchd3</name>
    <name evidence="10" type="ORF">Tcan_17073</name>
</gene>
<dbReference type="PROSITE" id="PS50156">
    <property type="entry name" value="SSD"/>
    <property type="match status" value="1"/>
</dbReference>
<feature type="transmembrane region" description="Helical" evidence="8">
    <location>
        <begin position="298"/>
        <end position="325"/>
    </location>
</feature>
<evidence type="ECO:0000256" key="5">
    <source>
        <dbReference type="ARBA" id="ARBA00023136"/>
    </source>
</evidence>